<accession>A0A931D0Z0</accession>
<evidence type="ECO:0000313" key="3">
    <source>
        <dbReference type="EMBL" id="MBG0837651.1"/>
    </source>
</evidence>
<dbReference type="Pfam" id="PF10721">
    <property type="entry name" value="DUF2514"/>
    <property type="match status" value="1"/>
</dbReference>
<gene>
    <name evidence="3" type="ORF">H3221_21260</name>
</gene>
<dbReference type="Proteomes" id="UP000596932">
    <property type="component" value="Unassembled WGS sequence"/>
</dbReference>
<feature type="coiled-coil region" evidence="1">
    <location>
        <begin position="94"/>
        <end position="121"/>
    </location>
</feature>
<sequence>MAGWLKLVPSWAWPWIAGVVLAMAVGGVQQVRVAGLQAALANERSAHSNYRAQVAERDRRAAMFLIQENQRRQAATEKADAEAKKQLAAARGDAERAGSALERLKLRLAAAEQRSRDAGNSITAQLGQTAEDAARVRTDMLGRLGEAVRLYAGIADQRGIAGAACEKSHDGLRGE</sequence>
<proteinExistence type="predicted"/>
<comment type="caution">
    <text evidence="3">The sequence shown here is derived from an EMBL/GenBank/DDBJ whole genome shotgun (WGS) entry which is preliminary data.</text>
</comment>
<evidence type="ECO:0000256" key="1">
    <source>
        <dbReference type="SAM" id="Coils"/>
    </source>
</evidence>
<keyword evidence="2" id="KW-0472">Membrane</keyword>
<evidence type="ECO:0000256" key="2">
    <source>
        <dbReference type="SAM" id="Phobius"/>
    </source>
</evidence>
<dbReference type="AlphaFoldDB" id="A0A931D0Z0"/>
<dbReference type="InterPro" id="IPR019659">
    <property type="entry name" value="DUF2514"/>
</dbReference>
<keyword evidence="2" id="KW-1133">Transmembrane helix</keyword>
<keyword evidence="4" id="KW-1185">Reference proteome</keyword>
<name>A0A931D0Z0_9PSED</name>
<keyword evidence="1" id="KW-0175">Coiled coil</keyword>
<dbReference type="EMBL" id="JACFYX010000025">
    <property type="protein sequence ID" value="MBG0837651.1"/>
    <property type="molecule type" value="Genomic_DNA"/>
</dbReference>
<evidence type="ECO:0000313" key="4">
    <source>
        <dbReference type="Proteomes" id="UP000596932"/>
    </source>
</evidence>
<feature type="transmembrane region" description="Helical" evidence="2">
    <location>
        <begin position="12"/>
        <end position="28"/>
    </location>
</feature>
<organism evidence="3 4">
    <name type="scientific">Pseudomonas chaetocerotis</name>
    <dbReference type="NCBI Taxonomy" id="2758695"/>
    <lineage>
        <taxon>Bacteria</taxon>
        <taxon>Pseudomonadati</taxon>
        <taxon>Pseudomonadota</taxon>
        <taxon>Gammaproteobacteria</taxon>
        <taxon>Pseudomonadales</taxon>
        <taxon>Pseudomonadaceae</taxon>
        <taxon>Pseudomonas</taxon>
    </lineage>
</organism>
<keyword evidence="2" id="KW-0812">Transmembrane</keyword>
<protein>
    <submittedName>
        <fullName evidence="3">DUF2514 family protein</fullName>
    </submittedName>
</protein>
<reference evidence="3" key="1">
    <citation type="submission" date="2020-07" db="EMBL/GenBank/DDBJ databases">
        <title>Pseudomonas chaetoceroseae sp. nov., a new member of the Pseudomonas oleovorans group isolated from a culture of Chaetoceros calcitrans.</title>
        <authorList>
            <person name="Girard L."/>
            <person name="Lood C."/>
            <person name="De Mot R."/>
            <person name="Baudart J."/>
        </authorList>
    </citation>
    <scope>NUCLEOTIDE SEQUENCE</scope>
    <source>
        <strain evidence="3">536</strain>
    </source>
</reference>
<dbReference type="RefSeq" id="WP_196476649.1">
    <property type="nucleotide sequence ID" value="NZ_JACFYX020000019.1"/>
</dbReference>